<dbReference type="AlphaFoldDB" id="A0A0D0F5R9"/>
<keyword evidence="2" id="KW-1185">Reference proteome</keyword>
<organism evidence="1 2">
    <name type="scientific">Pedobacter lusitanus</name>
    <dbReference type="NCBI Taxonomy" id="1503925"/>
    <lineage>
        <taxon>Bacteria</taxon>
        <taxon>Pseudomonadati</taxon>
        <taxon>Bacteroidota</taxon>
        <taxon>Sphingobacteriia</taxon>
        <taxon>Sphingobacteriales</taxon>
        <taxon>Sphingobacteriaceae</taxon>
        <taxon>Pedobacter</taxon>
    </lineage>
</organism>
<gene>
    <name evidence="1" type="ORF">TH53_12035</name>
</gene>
<reference evidence="1 2" key="1">
    <citation type="submission" date="2015-01" db="EMBL/GenBank/DDBJ databases">
        <title>Draft genome sequence of Pedobacter sp. NL19 isolated from sludge of an effluent treatment pond in an abandoned uranium mine.</title>
        <authorList>
            <person name="Santos T."/>
            <person name="Caetano T."/>
            <person name="Covas C."/>
            <person name="Cruz A."/>
            <person name="Mendo S."/>
        </authorList>
    </citation>
    <scope>NUCLEOTIDE SEQUENCE [LARGE SCALE GENOMIC DNA]</scope>
    <source>
        <strain evidence="1 2">NL19</strain>
    </source>
</reference>
<dbReference type="EMBL" id="JXRA01000051">
    <property type="protein sequence ID" value="KIO76943.1"/>
    <property type="molecule type" value="Genomic_DNA"/>
</dbReference>
<dbReference type="Proteomes" id="UP000032049">
    <property type="component" value="Unassembled WGS sequence"/>
</dbReference>
<comment type="caution">
    <text evidence="1">The sequence shown here is derived from an EMBL/GenBank/DDBJ whole genome shotgun (WGS) entry which is preliminary data.</text>
</comment>
<protein>
    <submittedName>
        <fullName evidence="1">Uncharacterized protein</fullName>
    </submittedName>
</protein>
<accession>A0A0D0F5R9</accession>
<proteinExistence type="predicted"/>
<evidence type="ECO:0000313" key="2">
    <source>
        <dbReference type="Proteomes" id="UP000032049"/>
    </source>
</evidence>
<name>A0A0D0F5R9_9SPHI</name>
<dbReference type="STRING" id="1503925.TH53_12035"/>
<evidence type="ECO:0000313" key="1">
    <source>
        <dbReference type="EMBL" id="KIO76943.1"/>
    </source>
</evidence>
<sequence length="114" mass="13368">MIITIFFITNSCFALKPEPALTASLRGLEIKPVSLHNLFNKTQQEDVSNLNEDDTTYPTLIQQSLNKQYIVSLQLLRLPENKTVSNTPFKIYNAQTHFFYNFIHDFLYPKHVFW</sequence>